<dbReference type="Proteomes" id="UP001056120">
    <property type="component" value="Linkage Group LG01"/>
</dbReference>
<reference evidence="2" key="1">
    <citation type="journal article" date="2022" name="Mol. Ecol. Resour.">
        <title>The genomes of chicory, endive, great burdock and yacon provide insights into Asteraceae palaeo-polyploidization history and plant inulin production.</title>
        <authorList>
            <person name="Fan W."/>
            <person name="Wang S."/>
            <person name="Wang H."/>
            <person name="Wang A."/>
            <person name="Jiang F."/>
            <person name="Liu H."/>
            <person name="Zhao H."/>
            <person name="Xu D."/>
            <person name="Zhang Y."/>
        </authorList>
    </citation>
    <scope>NUCLEOTIDE SEQUENCE [LARGE SCALE GENOMIC DNA]</scope>
    <source>
        <strain evidence="2">cv. Yunnan</strain>
    </source>
</reference>
<reference evidence="1 2" key="2">
    <citation type="journal article" date="2022" name="Mol. Ecol. Resour.">
        <title>The genomes of chicory, endive, great burdock and yacon provide insights into Asteraceae paleo-polyploidization history and plant inulin production.</title>
        <authorList>
            <person name="Fan W."/>
            <person name="Wang S."/>
            <person name="Wang H."/>
            <person name="Wang A."/>
            <person name="Jiang F."/>
            <person name="Liu H."/>
            <person name="Zhao H."/>
            <person name="Xu D."/>
            <person name="Zhang Y."/>
        </authorList>
    </citation>
    <scope>NUCLEOTIDE SEQUENCE [LARGE SCALE GENOMIC DNA]</scope>
    <source>
        <strain evidence="2">cv. Yunnan</strain>
        <tissue evidence="1">Leaves</tissue>
    </source>
</reference>
<proteinExistence type="predicted"/>
<name>A0ACB9K2Q1_9ASTR</name>
<comment type="caution">
    <text evidence="1">The sequence shown here is derived from an EMBL/GenBank/DDBJ whole genome shotgun (WGS) entry which is preliminary data.</text>
</comment>
<accession>A0ACB9K2Q1</accession>
<dbReference type="EMBL" id="CM042018">
    <property type="protein sequence ID" value="KAI3826590.1"/>
    <property type="molecule type" value="Genomic_DNA"/>
</dbReference>
<evidence type="ECO:0000313" key="2">
    <source>
        <dbReference type="Proteomes" id="UP001056120"/>
    </source>
</evidence>
<organism evidence="1 2">
    <name type="scientific">Smallanthus sonchifolius</name>
    <dbReference type="NCBI Taxonomy" id="185202"/>
    <lineage>
        <taxon>Eukaryota</taxon>
        <taxon>Viridiplantae</taxon>
        <taxon>Streptophyta</taxon>
        <taxon>Embryophyta</taxon>
        <taxon>Tracheophyta</taxon>
        <taxon>Spermatophyta</taxon>
        <taxon>Magnoliopsida</taxon>
        <taxon>eudicotyledons</taxon>
        <taxon>Gunneridae</taxon>
        <taxon>Pentapetalae</taxon>
        <taxon>asterids</taxon>
        <taxon>campanulids</taxon>
        <taxon>Asterales</taxon>
        <taxon>Asteraceae</taxon>
        <taxon>Asteroideae</taxon>
        <taxon>Heliantheae alliance</taxon>
        <taxon>Millerieae</taxon>
        <taxon>Smallanthus</taxon>
    </lineage>
</organism>
<sequence>MAPLQQHKLAVIDFSEKNLNLDSSSWMKTCGEVVRALEEHGCFIASYDGVSQEVHDAAFVASQEVHDLPVEVKVQNTLDAQGYGYLAQAANMPLYVRLSIENATTAQGVEEFTKLMWPSGNDTFRESVLTFTKALGELEQMVMRMVAKSYGIEKDYELLLGSTTYILKFNKCLNPNGIEKNLGVIPHRDKSFMTVIQQQEEGKGLEIQTKNGEWVQVHLSPSSSIVLAGDACMAWSNGRIEAPYHRVIMQQNKDRYSLVLSSFVKDLKIEVPQELVDEDHPLQFKAFDHYEYIKYVSDTTVEGNRMKGAISAYCGI</sequence>
<gene>
    <name evidence="1" type="ORF">L1987_00638</name>
</gene>
<protein>
    <submittedName>
        <fullName evidence="1">Uncharacterized protein</fullName>
    </submittedName>
</protein>
<evidence type="ECO:0000313" key="1">
    <source>
        <dbReference type="EMBL" id="KAI3826590.1"/>
    </source>
</evidence>
<keyword evidence="2" id="KW-1185">Reference proteome</keyword>